<dbReference type="EMBL" id="PYOZ01000037">
    <property type="protein sequence ID" value="PSX38705.1"/>
    <property type="molecule type" value="Genomic_DNA"/>
</dbReference>
<evidence type="ECO:0000313" key="2">
    <source>
        <dbReference type="Proteomes" id="UP000240728"/>
    </source>
</evidence>
<comment type="caution">
    <text evidence="1">The sequence shown here is derived from an EMBL/GenBank/DDBJ whole genome shotgun (WGS) entry which is preliminary data.</text>
</comment>
<keyword evidence="2" id="KW-1185">Reference proteome</keyword>
<reference evidence="1 2" key="1">
    <citation type="submission" date="2018-01" db="EMBL/GenBank/DDBJ databases">
        <title>Whole genome sequencing of Histamine producing bacteria.</title>
        <authorList>
            <person name="Butler K."/>
        </authorList>
    </citation>
    <scope>NUCLEOTIDE SEQUENCE [LARGE SCALE GENOMIC DNA]</scope>
    <source>
        <strain evidence="1 2">A1-4</strain>
    </source>
</reference>
<organism evidence="1 2">
    <name type="scientific">Photobacterium kishitanii</name>
    <dbReference type="NCBI Taxonomy" id="318456"/>
    <lineage>
        <taxon>Bacteria</taxon>
        <taxon>Pseudomonadati</taxon>
        <taxon>Pseudomonadota</taxon>
        <taxon>Gammaproteobacteria</taxon>
        <taxon>Vibrionales</taxon>
        <taxon>Vibrionaceae</taxon>
        <taxon>Photobacterium</taxon>
    </lineage>
</organism>
<dbReference type="RefSeq" id="WP_045043246.1">
    <property type="nucleotide sequence ID" value="NZ_JZTB01000013.1"/>
</dbReference>
<name>A0AAX0YSM1_9GAMM</name>
<accession>A0AAX0YSM1</accession>
<sequence>MIYFDTTHQNYIEEVRVGSDGPIILIDETISSIDQLNTSLITNLQIQRLNTLIEQSVEKNKKCWSANELSQLFNIKINTARPISHQLKKAGICRKEKRFLHKNSRNGSLYIISATQDHYGMAKNSTMSEYDLAIIDCNNRHLIETGDANPLKTPTRSINEHGLLSQVINTCYLPKHTSFADVLPASKQNVNNQQYERQHSDNFRSQVTATKNTYDIARPENLRFLYIIINLTINYFETHSKQFLVKDHIEAVCSIDRNQVLTWLMVNDNKYWKTYIDESLEIWANTEFSGYEFSEGNWISETKKPFFRIAKRLRNRESAKFAQVYVLQWDADILKYILKQKGPYLLPWTIMAGSDFTFLIYIEARKKWPGKSSSKQNIKLDSQDLMDIFPVMISGDKQVPKTTEQFSHFVVSSLHEHATKFTKYIVSHEKYNFNNKDTIVFYDRDYKQVAINDVLKNKHLIARVKAHLGGITFNFMIDGIGRTKRTYLDISYFSADVIKESIPARILPLVTKGEELDKKQLSQRRFYSVSPQVHALDNILFNVDKIVNPGFTIRDVCGDVSYQLISEEVKDTLKSDRLQPALAAAGPMLNEHIIDFDPEVVKQAPFIESKKVRNFHAKRIQIAKFPAKETLKTHLWLSVPKTEFKETLTIYSNDQRIRNIVSELAITSGDFEDRIHKRIVCALDAIHPLRIGDYIITLDVMRNIFNALNDMIDKSKNLKYLDELYILITHNKRHIVKYSETINPIDDPVAFASAFKHYIK</sequence>
<proteinExistence type="predicted"/>
<evidence type="ECO:0000313" key="1">
    <source>
        <dbReference type="EMBL" id="PSX38705.1"/>
    </source>
</evidence>
<protein>
    <submittedName>
        <fullName evidence="1">Uncharacterized protein</fullName>
    </submittedName>
</protein>
<gene>
    <name evidence="1" type="ORF">C0W53_22945</name>
</gene>
<dbReference type="Proteomes" id="UP000240728">
    <property type="component" value="Unassembled WGS sequence"/>
</dbReference>
<dbReference type="AlphaFoldDB" id="A0AAX0YSM1"/>